<comment type="caution">
    <text evidence="2">The sequence shown here is derived from an EMBL/GenBank/DDBJ whole genome shotgun (WGS) entry which is preliminary data.</text>
</comment>
<keyword evidence="1" id="KW-0732">Signal</keyword>
<name>A0A011QIE9_ACCRE</name>
<dbReference type="InterPro" id="IPR010466">
    <property type="entry name" value="DUF1058"/>
</dbReference>
<feature type="chain" id="PRO_5001462316" evidence="1">
    <location>
        <begin position="20"/>
        <end position="144"/>
    </location>
</feature>
<dbReference type="STRING" id="1454004.AW11_01928"/>
<feature type="signal peptide" evidence="1">
    <location>
        <begin position="1"/>
        <end position="19"/>
    </location>
</feature>
<dbReference type="Gene3D" id="2.30.30.40">
    <property type="entry name" value="SH3 Domains"/>
    <property type="match status" value="2"/>
</dbReference>
<dbReference type="PATRIC" id="fig|1454004.3.peg.1992"/>
<evidence type="ECO:0000256" key="1">
    <source>
        <dbReference type="SAM" id="SignalP"/>
    </source>
</evidence>
<dbReference type="Proteomes" id="UP000022141">
    <property type="component" value="Unassembled WGS sequence"/>
</dbReference>
<dbReference type="eggNOG" id="COG3807">
    <property type="taxonomic scope" value="Bacteria"/>
</dbReference>
<evidence type="ECO:0000313" key="3">
    <source>
        <dbReference type="Proteomes" id="UP000022141"/>
    </source>
</evidence>
<organism evidence="2 3">
    <name type="scientific">Accumulibacter regalis</name>
    <dbReference type="NCBI Taxonomy" id="522306"/>
    <lineage>
        <taxon>Bacteria</taxon>
        <taxon>Pseudomonadati</taxon>
        <taxon>Pseudomonadota</taxon>
        <taxon>Betaproteobacteria</taxon>
        <taxon>Candidatus Accumulibacter</taxon>
    </lineage>
</organism>
<protein>
    <submittedName>
        <fullName evidence="2">SH3 domain protein</fullName>
    </submittedName>
</protein>
<evidence type="ECO:0000313" key="2">
    <source>
        <dbReference type="EMBL" id="EXI88825.1"/>
    </source>
</evidence>
<keyword evidence="3" id="KW-1185">Reference proteome</keyword>
<dbReference type="Pfam" id="PF06347">
    <property type="entry name" value="SH3_4"/>
    <property type="match status" value="2"/>
</dbReference>
<gene>
    <name evidence="2" type="ORF">AW11_01928</name>
</gene>
<sequence>MKRWLSVLLAAGSAVPALAVEFRTVDTATVLYDAPSPRGNKLFVIKRDTPVELVVHLEGWAKVRDSDGAMAWLESKYLGLRHSVVVVAARAQVRKGADDAAALVFEAERNVALDYLEVAPGGWVKVRHRDGQSGYVRADQIWGL</sequence>
<dbReference type="AlphaFoldDB" id="A0A011QIE9"/>
<accession>A0A011QIE9</accession>
<dbReference type="EMBL" id="JEMY01000024">
    <property type="protein sequence ID" value="EXI88825.1"/>
    <property type="molecule type" value="Genomic_DNA"/>
</dbReference>
<proteinExistence type="predicted"/>
<reference evidence="2" key="1">
    <citation type="submission" date="2014-02" db="EMBL/GenBank/DDBJ databases">
        <title>Expanding our view of genomic diversity in Candidatus Accumulibacter clades.</title>
        <authorList>
            <person name="Skennerton C.T."/>
            <person name="Barr J.J."/>
            <person name="Slater F.R."/>
            <person name="Bond P.L."/>
            <person name="Tyson G.W."/>
        </authorList>
    </citation>
    <scope>NUCLEOTIDE SEQUENCE [LARGE SCALE GENOMIC DNA]</scope>
</reference>